<name>A0A245ZKY3_9SPHN</name>
<feature type="domain" description="Polysaccharide pyruvyl transferase" evidence="1">
    <location>
        <begin position="38"/>
        <end position="282"/>
    </location>
</feature>
<accession>A0A245ZKY3</accession>
<dbReference type="Proteomes" id="UP000197290">
    <property type="component" value="Unassembled WGS sequence"/>
</dbReference>
<dbReference type="EC" id="2.-.-.-" evidence="2"/>
<evidence type="ECO:0000313" key="2">
    <source>
        <dbReference type="EMBL" id="OWK30408.1"/>
    </source>
</evidence>
<dbReference type="AlphaFoldDB" id="A0A245ZKY3"/>
<dbReference type="OrthoDB" id="5242601at2"/>
<keyword evidence="3" id="KW-1185">Reference proteome</keyword>
<dbReference type="GO" id="GO:0016740">
    <property type="term" value="F:transferase activity"/>
    <property type="evidence" value="ECO:0007669"/>
    <property type="project" value="UniProtKB-KW"/>
</dbReference>
<dbReference type="EMBL" id="NBBI01000003">
    <property type="protein sequence ID" value="OWK30408.1"/>
    <property type="molecule type" value="Genomic_DNA"/>
</dbReference>
<keyword evidence="2" id="KW-0808">Transferase</keyword>
<sequence length="305" mass="34295">MTTTFTMDNAALKMRLRDLKVPIGPRPVVYIDLPVHLNVGDLLINAGAEQLFHDLGMTVDLRLTLFDADRLASAIRPEHVIVLHGGGNFGDIWPRHQMLRERFIARFPNNRIIVFPQSVHYNDAKAAEAAGAVLRQHRDLHVFVRDHESRDYLRDTMAIDAELMPDTAHQLFGTLPQGAAARDGRLLFLRRDKEASDVTGGGHIDWDDLVTTADKAICGLARAAFRGSINPTTQALICKGWYARRDDLIARSSRYFDRYALVETSRLHGAILAQLLGVPVVPRDNYYGKIHRYMNAWQPEALAAK</sequence>
<organism evidence="2 3">
    <name type="scientific">Sphingomonas dokdonensis</name>
    <dbReference type="NCBI Taxonomy" id="344880"/>
    <lineage>
        <taxon>Bacteria</taxon>
        <taxon>Pseudomonadati</taxon>
        <taxon>Pseudomonadota</taxon>
        <taxon>Alphaproteobacteria</taxon>
        <taxon>Sphingomonadales</taxon>
        <taxon>Sphingomonadaceae</taxon>
        <taxon>Sphingomonas</taxon>
    </lineage>
</organism>
<dbReference type="InterPro" id="IPR007345">
    <property type="entry name" value="Polysacch_pyruvyl_Trfase"/>
</dbReference>
<evidence type="ECO:0000259" key="1">
    <source>
        <dbReference type="Pfam" id="PF04230"/>
    </source>
</evidence>
<evidence type="ECO:0000313" key="3">
    <source>
        <dbReference type="Proteomes" id="UP000197290"/>
    </source>
</evidence>
<gene>
    <name evidence="2" type="primary">epsO</name>
    <name evidence="2" type="ORF">SPDO_20940</name>
</gene>
<proteinExistence type="predicted"/>
<comment type="caution">
    <text evidence="2">The sequence shown here is derived from an EMBL/GenBank/DDBJ whole genome shotgun (WGS) entry which is preliminary data.</text>
</comment>
<dbReference type="RefSeq" id="WP_158212175.1">
    <property type="nucleotide sequence ID" value="NZ_NBBI01000003.1"/>
</dbReference>
<protein>
    <submittedName>
        <fullName evidence="2">Putative pyruvyl transferase EpsO</fullName>
        <ecNumber evidence="2">2.-.-.-</ecNumber>
    </submittedName>
</protein>
<dbReference type="Pfam" id="PF04230">
    <property type="entry name" value="PS_pyruv_trans"/>
    <property type="match status" value="1"/>
</dbReference>
<reference evidence="2 3" key="1">
    <citation type="submission" date="2017-03" db="EMBL/GenBank/DDBJ databases">
        <title>Genome sequence of Sphingomonas dokdonensis DSM 21029.</title>
        <authorList>
            <person name="Poehlein A."/>
            <person name="Wuebbeler J.H."/>
            <person name="Steinbuechel A."/>
            <person name="Daniel R."/>
        </authorList>
    </citation>
    <scope>NUCLEOTIDE SEQUENCE [LARGE SCALE GENOMIC DNA]</scope>
    <source>
        <strain evidence="2 3">DSM 21029</strain>
    </source>
</reference>